<dbReference type="AlphaFoldDB" id="A0A9X3MVJ0"/>
<sequence length="60" mass="6382">MLPDVTETSLKDLLSGPYDRATVSVALAFATWQRLTTIEGLSDEQATEVMVRAVAGTLAA</sequence>
<dbReference type="Proteomes" id="UP001149140">
    <property type="component" value="Unassembled WGS sequence"/>
</dbReference>
<organism evidence="1 2">
    <name type="scientific">Solirubrobacter ginsenosidimutans</name>
    <dbReference type="NCBI Taxonomy" id="490573"/>
    <lineage>
        <taxon>Bacteria</taxon>
        <taxon>Bacillati</taxon>
        <taxon>Actinomycetota</taxon>
        <taxon>Thermoleophilia</taxon>
        <taxon>Solirubrobacterales</taxon>
        <taxon>Solirubrobacteraceae</taxon>
        <taxon>Solirubrobacter</taxon>
    </lineage>
</organism>
<evidence type="ECO:0000313" key="1">
    <source>
        <dbReference type="EMBL" id="MDA0162566.1"/>
    </source>
</evidence>
<accession>A0A9X3MVJ0</accession>
<gene>
    <name evidence="1" type="ORF">OM076_19990</name>
</gene>
<dbReference type="RefSeq" id="WP_270041807.1">
    <property type="nucleotide sequence ID" value="NZ_JAPDOD010000019.1"/>
</dbReference>
<name>A0A9X3MVJ0_9ACTN</name>
<reference evidence="1" key="1">
    <citation type="submission" date="2022-10" db="EMBL/GenBank/DDBJ databases">
        <title>The WGS of Solirubrobacter ginsenosidimutans DSM 21036.</title>
        <authorList>
            <person name="Jiang Z."/>
        </authorList>
    </citation>
    <scope>NUCLEOTIDE SEQUENCE</scope>
    <source>
        <strain evidence="1">DSM 21036</strain>
    </source>
</reference>
<proteinExistence type="predicted"/>
<comment type="caution">
    <text evidence="1">The sequence shown here is derived from an EMBL/GenBank/DDBJ whole genome shotgun (WGS) entry which is preliminary data.</text>
</comment>
<dbReference type="EMBL" id="JAPDOD010000019">
    <property type="protein sequence ID" value="MDA0162566.1"/>
    <property type="molecule type" value="Genomic_DNA"/>
</dbReference>
<keyword evidence="2" id="KW-1185">Reference proteome</keyword>
<evidence type="ECO:0000313" key="2">
    <source>
        <dbReference type="Proteomes" id="UP001149140"/>
    </source>
</evidence>
<protein>
    <submittedName>
        <fullName evidence="1">Uncharacterized protein</fullName>
    </submittedName>
</protein>